<feature type="compositionally biased region" description="Low complexity" evidence="1">
    <location>
        <begin position="1039"/>
        <end position="1063"/>
    </location>
</feature>
<dbReference type="PROSITE" id="PS50229">
    <property type="entry name" value="WH1"/>
    <property type="match status" value="1"/>
</dbReference>
<accession>A0ABN8PMK9</accession>
<feature type="compositionally biased region" description="Low complexity" evidence="1">
    <location>
        <begin position="1737"/>
        <end position="1754"/>
    </location>
</feature>
<feature type="compositionally biased region" description="Polar residues" evidence="1">
    <location>
        <begin position="2032"/>
        <end position="2055"/>
    </location>
</feature>
<feature type="region of interest" description="Disordered" evidence="1">
    <location>
        <begin position="1"/>
        <end position="29"/>
    </location>
</feature>
<feature type="region of interest" description="Disordered" evidence="1">
    <location>
        <begin position="1792"/>
        <end position="1958"/>
    </location>
</feature>
<feature type="compositionally biased region" description="Pro residues" evidence="1">
    <location>
        <begin position="638"/>
        <end position="648"/>
    </location>
</feature>
<feature type="compositionally biased region" description="Polar residues" evidence="1">
    <location>
        <begin position="521"/>
        <end position="531"/>
    </location>
</feature>
<feature type="compositionally biased region" description="Basic and acidic residues" evidence="1">
    <location>
        <begin position="1064"/>
        <end position="1079"/>
    </location>
</feature>
<feature type="compositionally biased region" description="Polar residues" evidence="1">
    <location>
        <begin position="558"/>
        <end position="568"/>
    </location>
</feature>
<feature type="domain" description="WH1" evidence="2">
    <location>
        <begin position="95"/>
        <end position="205"/>
    </location>
</feature>
<feature type="compositionally biased region" description="Low complexity" evidence="1">
    <location>
        <begin position="1620"/>
        <end position="1630"/>
    </location>
</feature>
<feature type="region of interest" description="Disordered" evidence="1">
    <location>
        <begin position="1495"/>
        <end position="1519"/>
    </location>
</feature>
<feature type="compositionally biased region" description="Polar residues" evidence="1">
    <location>
        <begin position="1669"/>
        <end position="1680"/>
    </location>
</feature>
<evidence type="ECO:0000313" key="4">
    <source>
        <dbReference type="Proteomes" id="UP001159427"/>
    </source>
</evidence>
<comment type="caution">
    <text evidence="3">The sequence shown here is derived from an EMBL/GenBank/DDBJ whole genome shotgun (WGS) entry which is preliminary data.</text>
</comment>
<feature type="region of interest" description="Disordered" evidence="1">
    <location>
        <begin position="417"/>
        <end position="756"/>
    </location>
</feature>
<feature type="compositionally biased region" description="Polar residues" evidence="1">
    <location>
        <begin position="607"/>
        <end position="619"/>
    </location>
</feature>
<gene>
    <name evidence="3" type="ORF">PEVE_00043384</name>
</gene>
<feature type="region of interest" description="Disordered" evidence="1">
    <location>
        <begin position="1565"/>
        <end position="1778"/>
    </location>
</feature>
<dbReference type="InterPro" id="IPR000697">
    <property type="entry name" value="WH1/EVH1_dom"/>
</dbReference>
<evidence type="ECO:0000313" key="3">
    <source>
        <dbReference type="EMBL" id="CAH3144987.1"/>
    </source>
</evidence>
<feature type="compositionally biased region" description="Pro residues" evidence="1">
    <location>
        <begin position="719"/>
        <end position="732"/>
    </location>
</feature>
<dbReference type="Gene3D" id="3.10.20.90">
    <property type="entry name" value="Phosphatidylinositol 3-kinase Catalytic Subunit, Chain A, domain 1"/>
    <property type="match status" value="2"/>
</dbReference>
<sequence length="2352" mass="255437">MDPSGGIVQAPRRLKPPAPPPPQKVKKCDPLDVEIQDVSSIFSVSSRKGLIKPPQEQAKDPLGLAFRKLDDQTQSENGEGGRSQTKTDDENKVPLTHNGEKLLAKFYAMFYTNDGTEKEWKLEVDGFIPVCFVQVYGNANKPFRIIAVEKTKRIMEYQVTVNTTCARNSTFVKWQDGVSMFGVRFAKDDQAEQFFSTVKRMASTLAKAAQLLKQPERKAAIKQMSDPASSGNIHHTKVSLMIKLPDKQTTIMSVPGLLTMSELFETICEKENLNTAEHQLSLPRTGARKVTFDSGTAVGSLTIREVSIIRTVLSANNVGSAEVEEESFEDLLDLEGEESKILHIFLPNGTRRSYRVSTDMTMKQLVMRVCSRERLNPRHHSLQYIDFKHEFLDMTSTVDEIEVNQIRLMDKREFRKSSGVDLESDLPPVIPGEHKETSTSWQRSKSLDVLSDDREPEVFSEPDGQVVDKSIPKHSAANGSVPSAVRRHSSGSGSTKKPPVVPMPYASKTSSLPKKPPRDMSNGSLKTSTFSPIKKDGIISASTPDLSLLSAKSDDSPGSGNIKTSTPDAKTKRRAAPPPPPRPVAPRALFTDGKPDAPANKPGLLMKTSTLMPGTNPLSAPSPADVKLKPSHKKRPAPPRPPRPVPPRHPARRGSTESKDSRSSEEDFGKKEDVRTQFKQNGSIPRTDRVALSLDLDPTIRAYQEDEKGEDDLRGVPIFIPPPPPDELPPPLDECETPVGPLTDFETDILEGSPGESFPVTVNGFVGIGKYLAPSQTQTIENETGQSAEFQNPALWSKTEAALATVPEDDSISVVPPPPMYSETPESSSSEIRLEKEPTIVSNKRNLAFVFPDLRNKVSTQSLRDIPPPSLETEATSTSQHSEEKGRDSGLDESPENLDISPPSDSSENVPVQSREDVDSGSNLDVVSTIPPPVDFATTRPLTPPCQFANATVAPPEGFVEEEVKGKEPEKAQPRKKLNVSEALFPWMNKPQAPINATVPLAVSLDNKGAPEDEKPQETLQDGEKMFINGGDGAKSQDSSASAVVSITSIIASQGHQSQSEGESSTKELRPKDEEQDVKGVREVLNIELPEALSCDGRATQKVELPGSNAVKTDEVAAVSVSSIKSECSGSRNASNPLTNTFRPEVKAKPVRRPVHKEEIKLEPGVTDTQQAGSVFYPSLEVAREEPETTAAKPEPQVVAVKPETKIKPVISVKEEVKVVNSSLVNRERPELPFKPVKLEVQVKPEKQETEEEPVTVVKEEAGVTVEVHITSVSHLPGGDTKSELGLELVEIKPTVKSEKTETPNPSTLIKDEKVDFEAYAPSSCNPAVNDKQKPDKAEKAKVQVKPEKPESNIKPGTLAQEKEIKLEVDAPEYSGDLSMKPPQFEKVQPASQGESVKSENAESLDVQEVIVPQLRPVLESSIKVVDKEQPVFAVSSLNEAALEANTSLPKATTTIVPTGNDDVIVESLVTPETKTTPSPLDTFKDLAERLQELDEGSVPSISNSKTSGNSKAVSAAYHEPTVPSKDHFVEDVIVAETKQVEFSVYNQFEELLKLDNREIKAVDAGGKIKEDLPVNAIVEEQYPPDQGSSSNEAPDSDLHLDLSSLQKSPEPPRPPSSSPPSVAVLPRSSILPSPRELLSDGSTESGISLTEQPRGPVTLYTNEKTEYTPVQTSHRQSARGTGAARQHPTEEKPTKAPFKLQRPLSMPAGHLSDLTSDIVQKDLKSTVQSDSRKSSTSESTGVSSSSLPSSPVESDQHGNTELVDLPKPPPFTVPPLRRYSDLAHDLSFVSSAAKAAVKSREDAPEPSAPPKPANSFLKRNSFSVEEWPRSWVGPETSSKNVDKSQESASKPSAPPKPINSALKRSSFSVEGRPRSCMVLETNNKSVEKSQESASKPSAPPKPINSALKRSSFSVEERPLSWMGPETNNKNASNDNNKRPGMFSSAFKPVSFSVPGKPVARPVEFNAKQFNTPTALPGAPSANNHVVSINEKLQVKSSLKTSDEPQKPTPVEAEKAEGNSKSVSSLAPEVSPLSTDKTTRAHQPTSTDVNNNPQSKKSEPHEAKYEIVFSGSPSETQIASQDQLNKTVNGSRQSSKNVSGSSSIREQILRDASGGNRVTRARPQSAVFGGSKFQVFSSDEKTTGLNGGHWADVKKLAALQSGSTKGVGASWVKRQANEPSNPDLPHVAPKPAPQEKTVTVKLHSREVESKPQPVNIVGGKQQQQVVADTKKHPVKTTDTTPQPVKSTADVTPQPAVNNGSLPNVVMRTKTEPHDLTKRHSMPTYIIEGADRNQPLKVNGGGRQFNFVMQKVKTDTTVVPQGVVAAMKALREKEGNTEGSKYGEVDLENTLWV</sequence>
<feature type="region of interest" description="Disordered" evidence="1">
    <location>
        <begin position="803"/>
        <end position="838"/>
    </location>
</feature>
<feature type="compositionally biased region" description="Basic and acidic residues" evidence="1">
    <location>
        <begin position="2056"/>
        <end position="2065"/>
    </location>
</feature>
<feature type="region of interest" description="Disordered" evidence="1">
    <location>
        <begin position="1127"/>
        <end position="1167"/>
    </location>
</feature>
<feature type="compositionally biased region" description="Polar residues" evidence="1">
    <location>
        <begin position="1641"/>
        <end position="1652"/>
    </location>
</feature>
<feature type="compositionally biased region" description="Polar residues" evidence="1">
    <location>
        <begin position="1127"/>
        <end position="1142"/>
    </location>
</feature>
<evidence type="ECO:0000256" key="1">
    <source>
        <dbReference type="SAM" id="MobiDB-lite"/>
    </source>
</evidence>
<evidence type="ECO:0000259" key="2">
    <source>
        <dbReference type="PROSITE" id="PS50229"/>
    </source>
</evidence>
<feature type="compositionally biased region" description="Basic and acidic residues" evidence="1">
    <location>
        <begin position="1009"/>
        <end position="1025"/>
    </location>
</feature>
<feature type="region of interest" description="Disordered" evidence="1">
    <location>
        <begin position="1321"/>
        <end position="1403"/>
    </location>
</feature>
<dbReference type="EMBL" id="CALNXI010000884">
    <property type="protein sequence ID" value="CAH3144987.1"/>
    <property type="molecule type" value="Genomic_DNA"/>
</dbReference>
<feature type="compositionally biased region" description="Basic and acidic residues" evidence="1">
    <location>
        <begin position="2001"/>
        <end position="2018"/>
    </location>
</feature>
<dbReference type="InterPro" id="IPR011993">
    <property type="entry name" value="PH-like_dom_sf"/>
</dbReference>
<feature type="compositionally biased region" description="Polar residues" evidence="1">
    <location>
        <begin position="1500"/>
        <end position="1513"/>
    </location>
</feature>
<feature type="compositionally biased region" description="Polar residues" evidence="1">
    <location>
        <begin position="903"/>
        <end position="912"/>
    </location>
</feature>
<proteinExistence type="predicted"/>
<feature type="compositionally biased region" description="Pro residues" evidence="1">
    <location>
        <begin position="1610"/>
        <end position="1619"/>
    </location>
</feature>
<keyword evidence="4" id="KW-1185">Reference proteome</keyword>
<reference evidence="3 4" key="1">
    <citation type="submission" date="2022-05" db="EMBL/GenBank/DDBJ databases">
        <authorList>
            <consortium name="Genoscope - CEA"/>
            <person name="William W."/>
        </authorList>
    </citation>
    <scope>NUCLEOTIDE SEQUENCE [LARGE SCALE GENOMIC DNA]</scope>
</reference>
<feature type="compositionally biased region" description="Basic and acidic residues" evidence="1">
    <location>
        <begin position="654"/>
        <end position="676"/>
    </location>
</feature>
<dbReference type="Proteomes" id="UP001159427">
    <property type="component" value="Unassembled WGS sequence"/>
</dbReference>
<feature type="compositionally biased region" description="Basic and acidic residues" evidence="1">
    <location>
        <begin position="703"/>
        <end position="714"/>
    </location>
</feature>
<dbReference type="SUPFAM" id="SSF50729">
    <property type="entry name" value="PH domain-like"/>
    <property type="match status" value="1"/>
</dbReference>
<organism evidence="3 4">
    <name type="scientific">Porites evermanni</name>
    <dbReference type="NCBI Taxonomy" id="104178"/>
    <lineage>
        <taxon>Eukaryota</taxon>
        <taxon>Metazoa</taxon>
        <taxon>Cnidaria</taxon>
        <taxon>Anthozoa</taxon>
        <taxon>Hexacorallia</taxon>
        <taxon>Scleractinia</taxon>
        <taxon>Fungiina</taxon>
        <taxon>Poritidae</taxon>
        <taxon>Porites</taxon>
    </lineage>
</organism>
<feature type="region of interest" description="Disordered" evidence="1">
    <location>
        <begin position="1993"/>
        <end position="2125"/>
    </location>
</feature>
<protein>
    <recommendedName>
        <fullName evidence="2">WH1 domain-containing protein</fullName>
    </recommendedName>
</protein>
<feature type="region of interest" description="Disordered" evidence="1">
    <location>
        <begin position="1006"/>
        <end position="1079"/>
    </location>
</feature>
<feature type="compositionally biased region" description="Basic and acidic residues" evidence="1">
    <location>
        <begin position="1720"/>
        <end position="1736"/>
    </location>
</feature>
<feature type="compositionally biased region" description="Basic and acidic residues" evidence="1">
    <location>
        <begin position="1331"/>
        <end position="1352"/>
    </location>
</feature>
<feature type="region of interest" description="Disordered" evidence="1">
    <location>
        <begin position="859"/>
        <end position="931"/>
    </location>
</feature>
<dbReference type="Gene3D" id="2.30.29.30">
    <property type="entry name" value="Pleckstrin-homology domain (PH domain)/Phosphotyrosine-binding domain (PTB)"/>
    <property type="match status" value="1"/>
</dbReference>
<feature type="compositionally biased region" description="Polar residues" evidence="1">
    <location>
        <begin position="2236"/>
        <end position="2261"/>
    </location>
</feature>
<dbReference type="Pfam" id="PF00568">
    <property type="entry name" value="WH1"/>
    <property type="match status" value="1"/>
</dbReference>
<feature type="region of interest" description="Disordered" evidence="1">
    <location>
        <begin position="69"/>
        <end position="94"/>
    </location>
</feature>
<feature type="compositionally biased region" description="Basic and acidic residues" evidence="1">
    <location>
        <begin position="85"/>
        <end position="94"/>
    </location>
</feature>
<name>A0ABN8PMK9_9CNID</name>
<feature type="compositionally biased region" description="Basic and acidic residues" evidence="1">
    <location>
        <begin position="881"/>
        <end position="890"/>
    </location>
</feature>
<feature type="region of interest" description="Disordered" evidence="1">
    <location>
        <begin position="2218"/>
        <end position="2262"/>
    </location>
</feature>
<feature type="compositionally biased region" description="Polar residues" evidence="1">
    <location>
        <begin position="2071"/>
        <end position="2105"/>
    </location>
</feature>